<organism evidence="2 3">
    <name type="scientific">Fusarium sarcochroum</name>
    <dbReference type="NCBI Taxonomy" id="1208366"/>
    <lineage>
        <taxon>Eukaryota</taxon>
        <taxon>Fungi</taxon>
        <taxon>Dikarya</taxon>
        <taxon>Ascomycota</taxon>
        <taxon>Pezizomycotina</taxon>
        <taxon>Sordariomycetes</taxon>
        <taxon>Hypocreomycetidae</taxon>
        <taxon>Hypocreales</taxon>
        <taxon>Nectriaceae</taxon>
        <taxon>Fusarium</taxon>
        <taxon>Fusarium lateritium species complex</taxon>
    </lineage>
</organism>
<dbReference type="OrthoDB" id="408373at2759"/>
<dbReference type="Proteomes" id="UP000622797">
    <property type="component" value="Unassembled WGS sequence"/>
</dbReference>
<keyword evidence="3" id="KW-1185">Reference proteome</keyword>
<proteinExistence type="predicted"/>
<dbReference type="PANTHER" id="PTHR37017">
    <property type="entry name" value="AB HYDROLASE-1 DOMAIN-CONTAINING PROTEIN-RELATED"/>
    <property type="match status" value="1"/>
</dbReference>
<reference evidence="2" key="2">
    <citation type="submission" date="2020-05" db="EMBL/GenBank/DDBJ databases">
        <authorList>
            <person name="Kim H.-S."/>
            <person name="Proctor R.H."/>
            <person name="Brown D.W."/>
        </authorList>
    </citation>
    <scope>NUCLEOTIDE SEQUENCE</scope>
    <source>
        <strain evidence="2">NRRL 20472</strain>
    </source>
</reference>
<dbReference type="InterPro" id="IPR000073">
    <property type="entry name" value="AB_hydrolase_1"/>
</dbReference>
<dbReference type="SUPFAM" id="SSF53474">
    <property type="entry name" value="alpha/beta-Hydrolases"/>
    <property type="match status" value="1"/>
</dbReference>
<feature type="domain" description="AB hydrolase-1" evidence="1">
    <location>
        <begin position="9"/>
        <end position="250"/>
    </location>
</feature>
<dbReference type="EMBL" id="JABEXW010000020">
    <property type="protein sequence ID" value="KAF4973440.1"/>
    <property type="molecule type" value="Genomic_DNA"/>
</dbReference>
<sequence length="271" mass="29122">MSSTTKPTILLVHGAWHGSWSWKYQIPKLESLGYSTETLDLPSVSSIPGKTQSDDAAHVRSILEPLLAEGKEVVVLAHSYGAAIACGGIVGLSLVERAKANQPGGVLGFINLCGYIFPGGMDQGAAIRSIGGLPYVDWDTPSEGLFVTKDPGSLFYPPDVPEEDAKWALSQLRPQSMAANLGIVPPQAWQDDSYRGRLGYIMATDDVVVPFKDQESMIAQGGGNEVWNTRTLKGSGHSPQVSRPQEVAQAVDSLVRDFQRNIRSKSTGLQS</sequence>
<dbReference type="Pfam" id="PF12697">
    <property type="entry name" value="Abhydrolase_6"/>
    <property type="match status" value="1"/>
</dbReference>
<name>A0A8H4UBN2_9HYPO</name>
<evidence type="ECO:0000313" key="3">
    <source>
        <dbReference type="Proteomes" id="UP000622797"/>
    </source>
</evidence>
<evidence type="ECO:0000313" key="2">
    <source>
        <dbReference type="EMBL" id="KAF4973440.1"/>
    </source>
</evidence>
<evidence type="ECO:0000259" key="1">
    <source>
        <dbReference type="Pfam" id="PF12697"/>
    </source>
</evidence>
<dbReference type="AlphaFoldDB" id="A0A8H4UBN2"/>
<dbReference type="Gene3D" id="3.40.50.1820">
    <property type="entry name" value="alpha/beta hydrolase"/>
    <property type="match status" value="1"/>
</dbReference>
<dbReference type="InterPro" id="IPR052897">
    <property type="entry name" value="Sec-Metab_Biosynth_Hydrolase"/>
</dbReference>
<dbReference type="InterPro" id="IPR029058">
    <property type="entry name" value="AB_hydrolase_fold"/>
</dbReference>
<reference evidence="2" key="1">
    <citation type="journal article" date="2020" name="BMC Genomics">
        <title>Correction to: Identification and distribution of gene clusters required for synthesis of sphingolipid metabolism inhibitors in diverse species of the filamentous fungus Fusarium.</title>
        <authorList>
            <person name="Kim H.S."/>
            <person name="Lohmar J.M."/>
            <person name="Busman M."/>
            <person name="Brown D.W."/>
            <person name="Naumann T.A."/>
            <person name="Divon H.H."/>
            <person name="Lysoe E."/>
            <person name="Uhlig S."/>
            <person name="Proctor R.H."/>
        </authorList>
    </citation>
    <scope>NUCLEOTIDE SEQUENCE</scope>
    <source>
        <strain evidence="2">NRRL 20472</strain>
    </source>
</reference>
<comment type="caution">
    <text evidence="2">The sequence shown here is derived from an EMBL/GenBank/DDBJ whole genome shotgun (WGS) entry which is preliminary data.</text>
</comment>
<accession>A0A8H4UBN2</accession>
<dbReference type="PANTHER" id="PTHR37017:SF11">
    <property type="entry name" value="ESTERASE_LIPASE_THIOESTERASE DOMAIN-CONTAINING PROTEIN"/>
    <property type="match status" value="1"/>
</dbReference>
<gene>
    <name evidence="2" type="ORF">FSARC_265</name>
</gene>
<protein>
    <recommendedName>
        <fullName evidence="1">AB hydrolase-1 domain-containing protein</fullName>
    </recommendedName>
</protein>